<reference evidence="2" key="1">
    <citation type="journal article" date="2016" name="Ticks Tick Borne Dis.">
        <title>De novo assembly and annotation of the salivary gland transcriptome of Rhipicephalus appendiculatus male and female ticks during blood feeding.</title>
        <authorList>
            <person name="de Castro M.H."/>
            <person name="de Klerk D."/>
            <person name="Pienaar R."/>
            <person name="Latif A.A."/>
            <person name="Rees D.J."/>
            <person name="Mans B.J."/>
        </authorList>
    </citation>
    <scope>NUCLEOTIDE SEQUENCE</scope>
    <source>
        <tissue evidence="2">Salivary glands</tissue>
    </source>
</reference>
<accession>A0A131Z8T5</accession>
<keyword evidence="2" id="KW-0675">Receptor</keyword>
<name>A0A131Z8T5_RHIAP</name>
<evidence type="ECO:0000256" key="1">
    <source>
        <dbReference type="SAM" id="MobiDB-lite"/>
    </source>
</evidence>
<dbReference type="AlphaFoldDB" id="A0A131Z8T5"/>
<organism evidence="2">
    <name type="scientific">Rhipicephalus appendiculatus</name>
    <name type="common">Brown ear tick</name>
    <dbReference type="NCBI Taxonomy" id="34631"/>
    <lineage>
        <taxon>Eukaryota</taxon>
        <taxon>Metazoa</taxon>
        <taxon>Ecdysozoa</taxon>
        <taxon>Arthropoda</taxon>
        <taxon>Chelicerata</taxon>
        <taxon>Arachnida</taxon>
        <taxon>Acari</taxon>
        <taxon>Parasitiformes</taxon>
        <taxon>Ixodida</taxon>
        <taxon>Ixodoidea</taxon>
        <taxon>Ixodidae</taxon>
        <taxon>Rhipicephalinae</taxon>
        <taxon>Rhipicephalus</taxon>
        <taxon>Rhipicephalus</taxon>
    </lineage>
</organism>
<feature type="non-terminal residue" evidence="2">
    <location>
        <position position="1"/>
    </location>
</feature>
<dbReference type="EMBL" id="GEDV01001357">
    <property type="protein sequence ID" value="JAP87200.1"/>
    <property type="molecule type" value="Transcribed_RNA"/>
</dbReference>
<sequence length="115" mass="12793">RADKEDWAKRKMACVSTSRLKGSSDEDPSSSLGLKNAPACMDSPDEGSTPEEVELRKRQRQQRNERTSQLLQSMRLKQRSSEGLSTGNPRLKQAIGAALLVGTGWLIYKYVIANK</sequence>
<feature type="compositionally biased region" description="Acidic residues" evidence="1">
    <location>
        <begin position="43"/>
        <end position="52"/>
    </location>
</feature>
<proteinExistence type="predicted"/>
<feature type="region of interest" description="Disordered" evidence="1">
    <location>
        <begin position="1"/>
        <end position="89"/>
    </location>
</feature>
<protein>
    <submittedName>
        <fullName evidence="2">Tyrosine-protein phosphatase non-receptor type 1</fullName>
    </submittedName>
</protein>
<evidence type="ECO:0000313" key="2">
    <source>
        <dbReference type="EMBL" id="JAP87200.1"/>
    </source>
</evidence>